<proteinExistence type="inferred from homology"/>
<dbReference type="GO" id="GO:0005525">
    <property type="term" value="F:GTP binding"/>
    <property type="evidence" value="ECO:0007669"/>
    <property type="project" value="InterPro"/>
</dbReference>
<dbReference type="NCBIfam" id="NF006958">
    <property type="entry name" value="PRK09435.1"/>
    <property type="match status" value="1"/>
</dbReference>
<sequence length="329" mass="34997">MRGAMSEIADRLISGDRAALARAITLAESTRADHQQEARALLTQVMDHTGGAVRIGLTGVPGVGKSTLIEAFGTFLTRQDHKVAVLAVDPSSTRTRGSILGDKTRMGALATDPNAFIRPSPSAGTLGGVTRKTRESLLLCEAAGFDVVIIETVGVGQSETEIAGMVDVFVALMLPGAGDELQGIKKGLLEHAEILFVNKADGENEKRAKRAARDLEAALHLFTPTNPHWQPKVLTGSALEGQGIDALWEAITAHRNAMQGAGAFEARRREQQVGWMRAMVEAMVLERFHASPAVRSALPGLESDVASGTLPASEAAERLTALWNKARLD</sequence>
<dbReference type="EMBL" id="CP018911">
    <property type="protein sequence ID" value="AZU04544.1"/>
    <property type="molecule type" value="Genomic_DNA"/>
</dbReference>
<evidence type="ECO:0000313" key="3">
    <source>
        <dbReference type="Proteomes" id="UP000286954"/>
    </source>
</evidence>
<dbReference type="PANTHER" id="PTHR23408">
    <property type="entry name" value="METHYLMALONYL-COA MUTASE"/>
    <property type="match status" value="1"/>
</dbReference>
<gene>
    <name evidence="2" type="ORF">X907_2021</name>
</gene>
<dbReference type="GO" id="GO:0003924">
    <property type="term" value="F:GTPase activity"/>
    <property type="evidence" value="ECO:0007669"/>
    <property type="project" value="InterPro"/>
</dbReference>
<dbReference type="NCBIfam" id="TIGR00750">
    <property type="entry name" value="lao"/>
    <property type="match status" value="1"/>
</dbReference>
<protein>
    <submittedName>
        <fullName evidence="2">Arginine/ornithine transport system ATPase</fullName>
    </submittedName>
</protein>
<reference evidence="2 3" key="1">
    <citation type="submission" date="2016-12" db="EMBL/GenBank/DDBJ databases">
        <title>The genome of dimorphic prosthecate Glycocaulis alkaliphilus 6b-8t, isolated from crude oil dictates its adaptability in petroleum environments.</title>
        <authorList>
            <person name="Wu X.-L."/>
            <person name="Geng S."/>
        </authorList>
    </citation>
    <scope>NUCLEOTIDE SEQUENCE [LARGE SCALE GENOMIC DNA]</scope>
    <source>
        <strain evidence="2 3">6B-8</strain>
    </source>
</reference>
<organism evidence="2 3">
    <name type="scientific">Glycocaulis alkaliphilus</name>
    <dbReference type="NCBI Taxonomy" id="1434191"/>
    <lineage>
        <taxon>Bacteria</taxon>
        <taxon>Pseudomonadati</taxon>
        <taxon>Pseudomonadota</taxon>
        <taxon>Alphaproteobacteria</taxon>
        <taxon>Maricaulales</taxon>
        <taxon>Maricaulaceae</taxon>
        <taxon>Glycocaulis</taxon>
    </lineage>
</organism>
<dbReference type="Proteomes" id="UP000286954">
    <property type="component" value="Chromosome"/>
</dbReference>
<evidence type="ECO:0000313" key="2">
    <source>
        <dbReference type="EMBL" id="AZU04544.1"/>
    </source>
</evidence>
<dbReference type="AlphaFoldDB" id="A0A3T0EB43"/>
<evidence type="ECO:0000256" key="1">
    <source>
        <dbReference type="ARBA" id="ARBA00009625"/>
    </source>
</evidence>
<comment type="similarity">
    <text evidence="1">Belongs to the SIMIBI class G3E GTPase family. ArgK/MeaB subfamily.</text>
</comment>
<accession>A0A3T0EB43</accession>
<dbReference type="GO" id="GO:0005737">
    <property type="term" value="C:cytoplasm"/>
    <property type="evidence" value="ECO:0007669"/>
    <property type="project" value="TreeGrafter"/>
</dbReference>
<dbReference type="Gene3D" id="3.40.50.300">
    <property type="entry name" value="P-loop containing nucleotide triphosphate hydrolases"/>
    <property type="match status" value="1"/>
</dbReference>
<dbReference type="InterPro" id="IPR027417">
    <property type="entry name" value="P-loop_NTPase"/>
</dbReference>
<dbReference type="PANTHER" id="PTHR23408:SF3">
    <property type="entry name" value="METHYLMALONIC ACIDURIA TYPE A PROTEIN, MITOCHONDRIAL"/>
    <property type="match status" value="1"/>
</dbReference>
<dbReference type="CDD" id="cd03114">
    <property type="entry name" value="MMAA-like"/>
    <property type="match status" value="1"/>
</dbReference>
<dbReference type="KEGG" id="gak:X907_2021"/>
<name>A0A3T0EB43_9PROT</name>
<dbReference type="Gene3D" id="1.20.5.170">
    <property type="match status" value="1"/>
</dbReference>
<dbReference type="Pfam" id="PF03308">
    <property type="entry name" value="MeaB"/>
    <property type="match status" value="1"/>
</dbReference>
<dbReference type="InterPro" id="IPR005129">
    <property type="entry name" value="GTPase_ArgK"/>
</dbReference>
<dbReference type="Gene3D" id="1.10.287.130">
    <property type="match status" value="1"/>
</dbReference>
<dbReference type="SUPFAM" id="SSF52540">
    <property type="entry name" value="P-loop containing nucleoside triphosphate hydrolases"/>
    <property type="match status" value="1"/>
</dbReference>
<keyword evidence="3" id="KW-1185">Reference proteome</keyword>